<feature type="transmembrane region" description="Helical" evidence="6">
    <location>
        <begin position="726"/>
        <end position="745"/>
    </location>
</feature>
<sequence>MFLNYLKIAWRNMLKNRFYSVLNISGLAIGITAFLFITIYVADELSYDRYHDNASRIYRIAQHGSWDGGNFDITGTSAPFAEALKRDNPEVEDAVRFDVEGGGTVSYGDKHLQVNDISFADASVFNVFTYRFLSGDPKTALARPASIVITRTLAENLFGSAAAAINKSVSFGPDEQNLVTGVIADVPENSHFRFSALRSFPANFTEDWGYFHLYTYILLKKNADIHHLEQKLPQFYNKYLKDLGKGTSSFKYRMELQPLTSIHLHSNLGYELSSNGSMKYIYSFSLIALLILIIASINYINLATARSYTRVKEIAVRKVNGSGRSQLIAMFLSESVLFVLGASAMAIVAMYLAAPIYTQLTDKRPDFNQLLTLKNIVVFVLFICATGIITGLYPALFFSSFKTINALKGEMGNKSGGNVFRRSLIIVQFTISICMIVGSMIIYRQLNFIQNKNLGFNKNQVLTIHLENRDLRNRVNELRNKLLQNPDVQQVATAGNPIGNNDIGGTEYKTQTDNNSAAIGHLAKAFTIDEDFIPALQIKLAEGRNFSKDMPTDSSLSVIVNETLVKESGWNTGIGKKIQLGDAHSPFVNIIGVTKDFNIFSLQHKIEPLILTLPRQQREKDNLYIRISNQHVGSSLKYIENVFKGFDNQHPFIYHFLDENFAKQYKAEQKQGFLLTLFTLISVVISCLGLLGLVTFNIYQRTKEIGIRKVLGANVTDVVKMLSVEFIKLVTVSFIIAVPISWWAMNNWLQDFAYRVNISWWIFALAGMLAVFIAFATVSFQAIKAALANPVRSLRTE</sequence>
<evidence type="ECO:0000256" key="1">
    <source>
        <dbReference type="ARBA" id="ARBA00004651"/>
    </source>
</evidence>
<gene>
    <name evidence="9" type="ORF">GS399_10875</name>
</gene>
<evidence type="ECO:0000256" key="4">
    <source>
        <dbReference type="ARBA" id="ARBA00022989"/>
    </source>
</evidence>
<keyword evidence="5 6" id="KW-0472">Membrane</keyword>
<evidence type="ECO:0000259" key="7">
    <source>
        <dbReference type="Pfam" id="PF02687"/>
    </source>
</evidence>
<accession>A0A7K1YA67</accession>
<protein>
    <submittedName>
        <fullName evidence="9">FtsX-like permease family protein</fullName>
    </submittedName>
</protein>
<proteinExistence type="predicted"/>
<dbReference type="EMBL" id="WVHT01000004">
    <property type="protein sequence ID" value="MXV51473.1"/>
    <property type="molecule type" value="Genomic_DNA"/>
</dbReference>
<evidence type="ECO:0000313" key="10">
    <source>
        <dbReference type="Proteomes" id="UP000466586"/>
    </source>
</evidence>
<feature type="transmembrane region" description="Helical" evidence="6">
    <location>
        <begin position="760"/>
        <end position="783"/>
    </location>
</feature>
<feature type="transmembrane region" description="Helical" evidence="6">
    <location>
        <begin position="280"/>
        <end position="300"/>
    </location>
</feature>
<reference evidence="9 10" key="1">
    <citation type="submission" date="2019-11" db="EMBL/GenBank/DDBJ databases">
        <title>Pedobacter sp. HMF7647 Genome sequencing and assembly.</title>
        <authorList>
            <person name="Kang H."/>
            <person name="Kim H."/>
            <person name="Joh K."/>
        </authorList>
    </citation>
    <scope>NUCLEOTIDE SEQUENCE [LARGE SCALE GENOMIC DNA]</scope>
    <source>
        <strain evidence="9 10">HMF7647</strain>
    </source>
</reference>
<feature type="domain" description="MacB-like periplasmic core" evidence="8">
    <location>
        <begin position="20"/>
        <end position="233"/>
    </location>
</feature>
<feature type="domain" description="MacB-like periplasmic core" evidence="8">
    <location>
        <begin position="433"/>
        <end position="603"/>
    </location>
</feature>
<evidence type="ECO:0000313" key="9">
    <source>
        <dbReference type="EMBL" id="MXV51473.1"/>
    </source>
</evidence>
<dbReference type="Pfam" id="PF02687">
    <property type="entry name" value="FtsX"/>
    <property type="match status" value="2"/>
</dbReference>
<dbReference type="InterPro" id="IPR025857">
    <property type="entry name" value="MacB_PCD"/>
</dbReference>
<feature type="transmembrane region" description="Helical" evidence="6">
    <location>
        <begin position="376"/>
        <end position="398"/>
    </location>
</feature>
<dbReference type="AlphaFoldDB" id="A0A7K1YA67"/>
<dbReference type="InterPro" id="IPR003838">
    <property type="entry name" value="ABC3_permease_C"/>
</dbReference>
<dbReference type="RefSeq" id="WP_160844641.1">
    <property type="nucleotide sequence ID" value="NZ_WVHT01000004.1"/>
</dbReference>
<comment type="subcellular location">
    <subcellularLocation>
        <location evidence="1">Cell membrane</location>
        <topology evidence="1">Multi-pass membrane protein</topology>
    </subcellularLocation>
</comment>
<dbReference type="Pfam" id="PF12704">
    <property type="entry name" value="MacB_PCD"/>
    <property type="match status" value="2"/>
</dbReference>
<organism evidence="9 10">
    <name type="scientific">Hufsiella arboris</name>
    <dbReference type="NCBI Taxonomy" id="2695275"/>
    <lineage>
        <taxon>Bacteria</taxon>
        <taxon>Pseudomonadati</taxon>
        <taxon>Bacteroidota</taxon>
        <taxon>Sphingobacteriia</taxon>
        <taxon>Sphingobacteriales</taxon>
        <taxon>Sphingobacteriaceae</taxon>
        <taxon>Hufsiella</taxon>
    </lineage>
</organism>
<evidence type="ECO:0000259" key="8">
    <source>
        <dbReference type="Pfam" id="PF12704"/>
    </source>
</evidence>
<keyword evidence="3 6" id="KW-0812">Transmembrane</keyword>
<feature type="domain" description="ABC3 transporter permease C-terminal" evidence="7">
    <location>
        <begin position="677"/>
        <end position="786"/>
    </location>
</feature>
<feature type="transmembrane region" description="Helical" evidence="6">
    <location>
        <begin position="419"/>
        <end position="443"/>
    </location>
</feature>
<evidence type="ECO:0000256" key="2">
    <source>
        <dbReference type="ARBA" id="ARBA00022475"/>
    </source>
</evidence>
<feature type="domain" description="ABC3 transporter permease C-terminal" evidence="7">
    <location>
        <begin position="286"/>
        <end position="399"/>
    </location>
</feature>
<dbReference type="InterPro" id="IPR050250">
    <property type="entry name" value="Macrolide_Exporter_MacB"/>
</dbReference>
<keyword evidence="2" id="KW-1003">Cell membrane</keyword>
<feature type="transmembrane region" description="Helical" evidence="6">
    <location>
        <begin position="327"/>
        <end position="356"/>
    </location>
</feature>
<name>A0A7K1YA67_9SPHI</name>
<comment type="caution">
    <text evidence="9">The sequence shown here is derived from an EMBL/GenBank/DDBJ whole genome shotgun (WGS) entry which is preliminary data.</text>
</comment>
<evidence type="ECO:0000256" key="3">
    <source>
        <dbReference type="ARBA" id="ARBA00022692"/>
    </source>
</evidence>
<dbReference type="GO" id="GO:0005886">
    <property type="term" value="C:plasma membrane"/>
    <property type="evidence" value="ECO:0007669"/>
    <property type="project" value="UniProtKB-SubCell"/>
</dbReference>
<keyword evidence="4 6" id="KW-1133">Transmembrane helix</keyword>
<feature type="transmembrane region" description="Helical" evidence="6">
    <location>
        <begin position="673"/>
        <end position="699"/>
    </location>
</feature>
<dbReference type="PANTHER" id="PTHR30572">
    <property type="entry name" value="MEMBRANE COMPONENT OF TRANSPORTER-RELATED"/>
    <property type="match status" value="1"/>
</dbReference>
<evidence type="ECO:0000256" key="5">
    <source>
        <dbReference type="ARBA" id="ARBA00023136"/>
    </source>
</evidence>
<dbReference type="Proteomes" id="UP000466586">
    <property type="component" value="Unassembled WGS sequence"/>
</dbReference>
<feature type="transmembrane region" description="Helical" evidence="6">
    <location>
        <begin position="21"/>
        <end position="42"/>
    </location>
</feature>
<keyword evidence="10" id="KW-1185">Reference proteome</keyword>
<dbReference type="PANTHER" id="PTHR30572:SF18">
    <property type="entry name" value="ABC-TYPE MACROLIDE FAMILY EXPORT SYSTEM PERMEASE COMPONENT 2"/>
    <property type="match status" value="1"/>
</dbReference>
<dbReference type="GO" id="GO:0022857">
    <property type="term" value="F:transmembrane transporter activity"/>
    <property type="evidence" value="ECO:0007669"/>
    <property type="project" value="TreeGrafter"/>
</dbReference>
<evidence type="ECO:0000256" key="6">
    <source>
        <dbReference type="SAM" id="Phobius"/>
    </source>
</evidence>